<dbReference type="Pfam" id="PF02653">
    <property type="entry name" value="BPD_transp_2"/>
    <property type="match status" value="1"/>
</dbReference>
<dbReference type="CDD" id="cd06581">
    <property type="entry name" value="TM_PBP1_LivM_like"/>
    <property type="match status" value="1"/>
</dbReference>
<evidence type="ECO:0000256" key="2">
    <source>
        <dbReference type="ARBA" id="ARBA00022475"/>
    </source>
</evidence>
<keyword evidence="3 6" id="KW-0812">Transmembrane</keyword>
<gene>
    <name evidence="7" type="ORF">DKP76_12855</name>
</gene>
<name>A0A316J7T6_9HYPH</name>
<dbReference type="RefSeq" id="WP_109707195.1">
    <property type="nucleotide sequence ID" value="NZ_QGDB01000004.1"/>
</dbReference>
<keyword evidence="5 6" id="KW-0472">Membrane</keyword>
<sequence>MFDFLIHVATIACLYGILALSLNLQVGFTGLMNFGLIAMFGCGIYGAGFAHRFGLPVVMGLPIALVMAGLVGAFFSRLGRRLSSDYWGIATLSIAEICRIFANNLETVTGGAQGISGLPLLFANLRPWDGIARLALFALILAAIWWLCSRIVRSPFGLSMKLMREEPQLARSLGYDIDQIRMRVMLISSLIAALAGVLYAHYLTFVGPEQMVVPETFLIWSMVILGGMANNKGVIAGAFAMQFMMAYIPFVKDYFQLPSDFVAAARLILTGGLILVFLLLRPQGIFPERIGERHER</sequence>
<keyword evidence="4 6" id="KW-1133">Transmembrane helix</keyword>
<keyword evidence="8" id="KW-1185">Reference proteome</keyword>
<dbReference type="EMBL" id="QGDB01000004">
    <property type="protein sequence ID" value="PWL17634.1"/>
    <property type="molecule type" value="Genomic_DNA"/>
</dbReference>
<feature type="transmembrane region" description="Helical" evidence="6">
    <location>
        <begin position="31"/>
        <end position="47"/>
    </location>
</feature>
<evidence type="ECO:0000256" key="3">
    <source>
        <dbReference type="ARBA" id="ARBA00022692"/>
    </source>
</evidence>
<comment type="caution">
    <text evidence="7">The sequence shown here is derived from an EMBL/GenBank/DDBJ whole genome shotgun (WGS) entry which is preliminary data.</text>
</comment>
<dbReference type="GO" id="GO:0015658">
    <property type="term" value="F:branched-chain amino acid transmembrane transporter activity"/>
    <property type="evidence" value="ECO:0007669"/>
    <property type="project" value="InterPro"/>
</dbReference>
<feature type="transmembrane region" description="Helical" evidence="6">
    <location>
        <begin position="263"/>
        <end position="280"/>
    </location>
</feature>
<feature type="transmembrane region" description="Helical" evidence="6">
    <location>
        <begin position="184"/>
        <end position="205"/>
    </location>
</feature>
<dbReference type="AlphaFoldDB" id="A0A316J7T6"/>
<evidence type="ECO:0000313" key="7">
    <source>
        <dbReference type="EMBL" id="PWL17634.1"/>
    </source>
</evidence>
<dbReference type="GO" id="GO:0005886">
    <property type="term" value="C:plasma membrane"/>
    <property type="evidence" value="ECO:0007669"/>
    <property type="project" value="UniProtKB-SubCell"/>
</dbReference>
<dbReference type="Proteomes" id="UP000245865">
    <property type="component" value="Unassembled WGS sequence"/>
</dbReference>
<reference evidence="7 8" key="1">
    <citation type="submission" date="2018-05" db="EMBL/GenBank/DDBJ databases">
        <title>Comparative genomic sequence analysis between strain HN4 and CCM 8460T (Falsochrobactrum ovis) will provide more evidence to prove that HN4 is a new species of Falsochrobactrum.</title>
        <authorList>
            <person name="Lyu W."/>
            <person name="Sun L."/>
            <person name="Yao L."/>
        </authorList>
    </citation>
    <scope>NUCLEOTIDE SEQUENCE [LARGE SCALE GENOMIC DNA]</scope>
    <source>
        <strain evidence="7 8">HN4</strain>
    </source>
</reference>
<protein>
    <submittedName>
        <fullName evidence="7">Branched-chain amino acid ABC transporter permease</fullName>
    </submittedName>
</protein>
<evidence type="ECO:0000313" key="8">
    <source>
        <dbReference type="Proteomes" id="UP000245865"/>
    </source>
</evidence>
<dbReference type="OrthoDB" id="9814461at2"/>
<feature type="transmembrane region" description="Helical" evidence="6">
    <location>
        <begin position="53"/>
        <end position="74"/>
    </location>
</feature>
<keyword evidence="2" id="KW-1003">Cell membrane</keyword>
<dbReference type="PANTHER" id="PTHR30482">
    <property type="entry name" value="HIGH-AFFINITY BRANCHED-CHAIN AMINO ACID TRANSPORT SYSTEM PERMEASE"/>
    <property type="match status" value="1"/>
</dbReference>
<evidence type="ECO:0000256" key="5">
    <source>
        <dbReference type="ARBA" id="ARBA00023136"/>
    </source>
</evidence>
<feature type="transmembrane region" description="Helical" evidence="6">
    <location>
        <begin position="6"/>
        <end position="24"/>
    </location>
</feature>
<organism evidence="7 8">
    <name type="scientific">Falsochrobactrum shanghaiense</name>
    <dbReference type="NCBI Taxonomy" id="2201899"/>
    <lineage>
        <taxon>Bacteria</taxon>
        <taxon>Pseudomonadati</taxon>
        <taxon>Pseudomonadota</taxon>
        <taxon>Alphaproteobacteria</taxon>
        <taxon>Hyphomicrobiales</taxon>
        <taxon>Brucellaceae</taxon>
        <taxon>Falsochrobactrum</taxon>
    </lineage>
</organism>
<comment type="subcellular location">
    <subcellularLocation>
        <location evidence="1">Cell membrane</location>
        <topology evidence="1">Multi-pass membrane protein</topology>
    </subcellularLocation>
</comment>
<dbReference type="PANTHER" id="PTHR30482:SF10">
    <property type="entry name" value="HIGH-AFFINITY BRANCHED-CHAIN AMINO ACID TRANSPORT PROTEIN BRAE"/>
    <property type="match status" value="1"/>
</dbReference>
<proteinExistence type="predicted"/>
<evidence type="ECO:0000256" key="6">
    <source>
        <dbReference type="SAM" id="Phobius"/>
    </source>
</evidence>
<evidence type="ECO:0000256" key="1">
    <source>
        <dbReference type="ARBA" id="ARBA00004651"/>
    </source>
</evidence>
<accession>A0A316J7T6</accession>
<feature type="transmembrane region" description="Helical" evidence="6">
    <location>
        <begin position="131"/>
        <end position="152"/>
    </location>
</feature>
<dbReference type="InterPro" id="IPR001851">
    <property type="entry name" value="ABC_transp_permease"/>
</dbReference>
<evidence type="ECO:0000256" key="4">
    <source>
        <dbReference type="ARBA" id="ARBA00022989"/>
    </source>
</evidence>
<dbReference type="InterPro" id="IPR043428">
    <property type="entry name" value="LivM-like"/>
</dbReference>